<keyword evidence="1" id="KW-1133">Transmembrane helix</keyword>
<evidence type="ECO:0000313" key="2">
    <source>
        <dbReference type="EMBL" id="SVD02760.1"/>
    </source>
</evidence>
<feature type="transmembrane region" description="Helical" evidence="1">
    <location>
        <begin position="28"/>
        <end position="49"/>
    </location>
</feature>
<dbReference type="EMBL" id="UINC01125136">
    <property type="protein sequence ID" value="SVD02760.1"/>
    <property type="molecule type" value="Genomic_DNA"/>
</dbReference>
<reference evidence="2" key="1">
    <citation type="submission" date="2018-05" db="EMBL/GenBank/DDBJ databases">
        <authorList>
            <person name="Lanie J.A."/>
            <person name="Ng W.-L."/>
            <person name="Kazmierczak K.M."/>
            <person name="Andrzejewski T.M."/>
            <person name="Davidsen T.M."/>
            <person name="Wayne K.J."/>
            <person name="Tettelin H."/>
            <person name="Glass J.I."/>
            <person name="Rusch D."/>
            <person name="Podicherti R."/>
            <person name="Tsui H.-C.T."/>
            <person name="Winkler M.E."/>
        </authorList>
    </citation>
    <scope>NUCLEOTIDE SEQUENCE</scope>
</reference>
<sequence length="59" mass="6280">MVGYFVVNIRNIRKGRANKRDGGHRPMAAATGAVEITLPVAIVAAAYIIGQALVDTWGE</sequence>
<evidence type="ECO:0000256" key="1">
    <source>
        <dbReference type="SAM" id="Phobius"/>
    </source>
</evidence>
<dbReference type="AlphaFoldDB" id="A0A382RZ38"/>
<proteinExistence type="predicted"/>
<protein>
    <submittedName>
        <fullName evidence="2">Uncharacterized protein</fullName>
    </submittedName>
</protein>
<gene>
    <name evidence="2" type="ORF">METZ01_LOCUS355614</name>
</gene>
<keyword evidence="1" id="KW-0812">Transmembrane</keyword>
<organism evidence="2">
    <name type="scientific">marine metagenome</name>
    <dbReference type="NCBI Taxonomy" id="408172"/>
    <lineage>
        <taxon>unclassified sequences</taxon>
        <taxon>metagenomes</taxon>
        <taxon>ecological metagenomes</taxon>
    </lineage>
</organism>
<name>A0A382RZ38_9ZZZZ</name>
<accession>A0A382RZ38</accession>
<keyword evidence="1" id="KW-0472">Membrane</keyword>